<dbReference type="Proteomes" id="UP001221757">
    <property type="component" value="Unassembled WGS sequence"/>
</dbReference>
<name>A0AAD7CS42_MYCRO</name>
<feature type="compositionally biased region" description="Low complexity" evidence="1">
    <location>
        <begin position="115"/>
        <end position="125"/>
    </location>
</feature>
<comment type="caution">
    <text evidence="2">The sequence shown here is derived from an EMBL/GenBank/DDBJ whole genome shotgun (WGS) entry which is preliminary data.</text>
</comment>
<evidence type="ECO:0000313" key="3">
    <source>
        <dbReference type="Proteomes" id="UP001221757"/>
    </source>
</evidence>
<feature type="compositionally biased region" description="Basic residues" evidence="1">
    <location>
        <begin position="100"/>
        <end position="110"/>
    </location>
</feature>
<evidence type="ECO:0000313" key="2">
    <source>
        <dbReference type="EMBL" id="KAJ7661026.1"/>
    </source>
</evidence>
<keyword evidence="3" id="KW-1185">Reference proteome</keyword>
<organism evidence="2 3">
    <name type="scientific">Mycena rosella</name>
    <name type="common">Pink bonnet</name>
    <name type="synonym">Agaricus rosellus</name>
    <dbReference type="NCBI Taxonomy" id="1033263"/>
    <lineage>
        <taxon>Eukaryota</taxon>
        <taxon>Fungi</taxon>
        <taxon>Dikarya</taxon>
        <taxon>Basidiomycota</taxon>
        <taxon>Agaricomycotina</taxon>
        <taxon>Agaricomycetes</taxon>
        <taxon>Agaricomycetidae</taxon>
        <taxon>Agaricales</taxon>
        <taxon>Marasmiineae</taxon>
        <taxon>Mycenaceae</taxon>
        <taxon>Mycena</taxon>
    </lineage>
</organism>
<feature type="region of interest" description="Disordered" evidence="1">
    <location>
        <begin position="56"/>
        <end position="169"/>
    </location>
</feature>
<gene>
    <name evidence="2" type="ORF">B0H17DRAFT_329905</name>
</gene>
<proteinExistence type="predicted"/>
<protein>
    <submittedName>
        <fullName evidence="2">Uncharacterized protein</fullName>
    </submittedName>
</protein>
<dbReference type="EMBL" id="JARKIE010000254">
    <property type="protein sequence ID" value="KAJ7661026.1"/>
    <property type="molecule type" value="Genomic_DNA"/>
</dbReference>
<evidence type="ECO:0000256" key="1">
    <source>
        <dbReference type="SAM" id="MobiDB-lite"/>
    </source>
</evidence>
<feature type="compositionally biased region" description="Basic and acidic residues" evidence="1">
    <location>
        <begin position="75"/>
        <end position="99"/>
    </location>
</feature>
<accession>A0AAD7CS42</accession>
<sequence length="169" mass="18346">MALLLPFVVAPFQYPSVLCPPHHYSVPPLPAVVSGAFGAGREVITVPTLHGAYPIYPLKRGRHGGNASSTSTDGDTSRSSEEDDGRERKERDGQDDSGSRRSRPPPSRRHRDSDSPPASGSGSARLPTFRQGGSSADSVSRRPQSRSRSPPSRRRHYRTQSPRGSHSPR</sequence>
<feature type="compositionally biased region" description="Polar residues" evidence="1">
    <location>
        <begin position="159"/>
        <end position="169"/>
    </location>
</feature>
<dbReference type="AlphaFoldDB" id="A0AAD7CS42"/>
<reference evidence="2" key="1">
    <citation type="submission" date="2023-03" db="EMBL/GenBank/DDBJ databases">
        <title>Massive genome expansion in bonnet fungi (Mycena s.s.) driven by repeated elements and novel gene families across ecological guilds.</title>
        <authorList>
            <consortium name="Lawrence Berkeley National Laboratory"/>
            <person name="Harder C.B."/>
            <person name="Miyauchi S."/>
            <person name="Viragh M."/>
            <person name="Kuo A."/>
            <person name="Thoen E."/>
            <person name="Andreopoulos B."/>
            <person name="Lu D."/>
            <person name="Skrede I."/>
            <person name="Drula E."/>
            <person name="Henrissat B."/>
            <person name="Morin E."/>
            <person name="Kohler A."/>
            <person name="Barry K."/>
            <person name="LaButti K."/>
            <person name="Morin E."/>
            <person name="Salamov A."/>
            <person name="Lipzen A."/>
            <person name="Mereny Z."/>
            <person name="Hegedus B."/>
            <person name="Baldrian P."/>
            <person name="Stursova M."/>
            <person name="Weitz H."/>
            <person name="Taylor A."/>
            <person name="Grigoriev I.V."/>
            <person name="Nagy L.G."/>
            <person name="Martin F."/>
            <person name="Kauserud H."/>
        </authorList>
    </citation>
    <scope>NUCLEOTIDE SEQUENCE</scope>
    <source>
        <strain evidence="2">CBHHK067</strain>
    </source>
</reference>